<organism evidence="2 3">
    <name type="scientific">Mycena belliarum</name>
    <dbReference type="NCBI Taxonomy" id="1033014"/>
    <lineage>
        <taxon>Eukaryota</taxon>
        <taxon>Fungi</taxon>
        <taxon>Dikarya</taxon>
        <taxon>Basidiomycota</taxon>
        <taxon>Agaricomycotina</taxon>
        <taxon>Agaricomycetes</taxon>
        <taxon>Agaricomycetidae</taxon>
        <taxon>Agaricales</taxon>
        <taxon>Marasmiineae</taxon>
        <taxon>Mycenaceae</taxon>
        <taxon>Mycena</taxon>
    </lineage>
</organism>
<name>A0AAD6U1P7_9AGAR</name>
<comment type="caution">
    <text evidence="2">The sequence shown here is derived from an EMBL/GenBank/DDBJ whole genome shotgun (WGS) entry which is preliminary data.</text>
</comment>
<gene>
    <name evidence="2" type="ORF">B0H15DRAFT_786135</name>
</gene>
<sequence>MPVTSHSRAPSVAPTFASSADFHSEDPYAVPPLPHLNPGQPYRDDPGAGAYYDPYRGPVPQTFNEAAGPPPQEWGQSEAIAMTQMGRASPAPMMYDPGRASPGPQMGYGGGGGGRTPSPGPQVAYGAPRTASPGPQAAYGAPRTMSPGPQAAYGAGRASPGPHAAYGP</sequence>
<dbReference type="EMBL" id="JARJCN010000048">
    <property type="protein sequence ID" value="KAJ7081821.1"/>
    <property type="molecule type" value="Genomic_DNA"/>
</dbReference>
<dbReference type="AlphaFoldDB" id="A0AAD6U1P7"/>
<protein>
    <submittedName>
        <fullName evidence="2">Uncharacterized protein</fullName>
    </submittedName>
</protein>
<feature type="compositionally biased region" description="Gly residues" evidence="1">
    <location>
        <begin position="106"/>
        <end position="115"/>
    </location>
</feature>
<dbReference type="Proteomes" id="UP001222325">
    <property type="component" value="Unassembled WGS sequence"/>
</dbReference>
<reference evidence="2" key="1">
    <citation type="submission" date="2023-03" db="EMBL/GenBank/DDBJ databases">
        <title>Massive genome expansion in bonnet fungi (Mycena s.s.) driven by repeated elements and novel gene families across ecological guilds.</title>
        <authorList>
            <consortium name="Lawrence Berkeley National Laboratory"/>
            <person name="Harder C.B."/>
            <person name="Miyauchi S."/>
            <person name="Viragh M."/>
            <person name="Kuo A."/>
            <person name="Thoen E."/>
            <person name="Andreopoulos B."/>
            <person name="Lu D."/>
            <person name="Skrede I."/>
            <person name="Drula E."/>
            <person name="Henrissat B."/>
            <person name="Morin E."/>
            <person name="Kohler A."/>
            <person name="Barry K."/>
            <person name="LaButti K."/>
            <person name="Morin E."/>
            <person name="Salamov A."/>
            <person name="Lipzen A."/>
            <person name="Mereny Z."/>
            <person name="Hegedus B."/>
            <person name="Baldrian P."/>
            <person name="Stursova M."/>
            <person name="Weitz H."/>
            <person name="Taylor A."/>
            <person name="Grigoriev I.V."/>
            <person name="Nagy L.G."/>
            <person name="Martin F."/>
            <person name="Kauserud H."/>
        </authorList>
    </citation>
    <scope>NUCLEOTIDE SEQUENCE</scope>
    <source>
        <strain evidence="2">CBHHK173m</strain>
    </source>
</reference>
<feature type="region of interest" description="Disordered" evidence="1">
    <location>
        <begin position="89"/>
        <end position="168"/>
    </location>
</feature>
<evidence type="ECO:0000313" key="3">
    <source>
        <dbReference type="Proteomes" id="UP001222325"/>
    </source>
</evidence>
<evidence type="ECO:0000256" key="1">
    <source>
        <dbReference type="SAM" id="MobiDB-lite"/>
    </source>
</evidence>
<evidence type="ECO:0000313" key="2">
    <source>
        <dbReference type="EMBL" id="KAJ7081821.1"/>
    </source>
</evidence>
<feature type="region of interest" description="Disordered" evidence="1">
    <location>
        <begin position="1"/>
        <end position="74"/>
    </location>
</feature>
<accession>A0AAD6U1P7</accession>
<keyword evidence="3" id="KW-1185">Reference proteome</keyword>
<proteinExistence type="predicted"/>